<evidence type="ECO:0000313" key="5">
    <source>
        <dbReference type="EMBL" id="XCM37320.1"/>
    </source>
</evidence>
<dbReference type="InterPro" id="IPR004089">
    <property type="entry name" value="MCPsignal_dom"/>
</dbReference>
<dbReference type="Pfam" id="PF21623">
    <property type="entry name" value="HK_sensor_dom_bact"/>
    <property type="match status" value="1"/>
</dbReference>
<dbReference type="InterPro" id="IPR029151">
    <property type="entry name" value="Sensor-like_sf"/>
</dbReference>
<dbReference type="GO" id="GO:0007165">
    <property type="term" value="P:signal transduction"/>
    <property type="evidence" value="ECO:0007669"/>
    <property type="project" value="UniProtKB-KW"/>
</dbReference>
<gene>
    <name evidence="5" type="ORF">ABWT76_000071</name>
</gene>
<accession>A0AAU8JGX4</accession>
<evidence type="ECO:0000259" key="4">
    <source>
        <dbReference type="PROSITE" id="PS50111"/>
    </source>
</evidence>
<dbReference type="SMART" id="SM00283">
    <property type="entry name" value="MA"/>
    <property type="match status" value="1"/>
</dbReference>
<evidence type="ECO:0000256" key="2">
    <source>
        <dbReference type="PROSITE-ProRule" id="PRU00284"/>
    </source>
</evidence>
<dbReference type="RefSeq" id="WP_054469739.1">
    <property type="nucleotide sequence ID" value="NZ_CP159837.1"/>
</dbReference>
<organism evidence="5">
    <name type="scientific">Planktothricoides raciborskii GIHE-MW2</name>
    <dbReference type="NCBI Taxonomy" id="2792601"/>
    <lineage>
        <taxon>Bacteria</taxon>
        <taxon>Bacillati</taxon>
        <taxon>Cyanobacteriota</taxon>
        <taxon>Cyanophyceae</taxon>
        <taxon>Oscillatoriophycideae</taxon>
        <taxon>Oscillatoriales</taxon>
        <taxon>Oscillatoriaceae</taxon>
        <taxon>Planktothricoides</taxon>
    </lineage>
</organism>
<dbReference type="GO" id="GO:0016020">
    <property type="term" value="C:membrane"/>
    <property type="evidence" value="ECO:0007669"/>
    <property type="project" value="InterPro"/>
</dbReference>
<name>A0AAU8JGX4_9CYAN</name>
<protein>
    <submittedName>
        <fullName evidence="5">Methyl-accepting chemotaxis protein</fullName>
    </submittedName>
</protein>
<evidence type="ECO:0000256" key="1">
    <source>
        <dbReference type="ARBA" id="ARBA00023224"/>
    </source>
</evidence>
<dbReference type="SUPFAM" id="SSF103190">
    <property type="entry name" value="Sensory domain-like"/>
    <property type="match status" value="2"/>
</dbReference>
<dbReference type="EMBL" id="CP159837">
    <property type="protein sequence ID" value="XCM37320.1"/>
    <property type="molecule type" value="Genomic_DNA"/>
</dbReference>
<dbReference type="SUPFAM" id="SSF58104">
    <property type="entry name" value="Methyl-accepting chemotaxis protein (MCP) signaling domain"/>
    <property type="match status" value="1"/>
</dbReference>
<dbReference type="PANTHER" id="PTHR32089">
    <property type="entry name" value="METHYL-ACCEPTING CHEMOTAXIS PROTEIN MCPB"/>
    <property type="match status" value="1"/>
</dbReference>
<dbReference type="Pfam" id="PF00015">
    <property type="entry name" value="MCPsignal"/>
    <property type="match status" value="1"/>
</dbReference>
<dbReference type="PANTHER" id="PTHR32089:SF112">
    <property type="entry name" value="LYSOZYME-LIKE PROTEIN-RELATED"/>
    <property type="match status" value="1"/>
</dbReference>
<feature type="domain" description="Methyl-accepting transducer" evidence="4">
    <location>
        <begin position="357"/>
        <end position="596"/>
    </location>
</feature>
<keyword evidence="3" id="KW-0812">Transmembrane</keyword>
<feature type="transmembrane region" description="Helical" evidence="3">
    <location>
        <begin position="12"/>
        <end position="32"/>
    </location>
</feature>
<sequence length="627" mass="69846">MNAFFKKIQNQLVSLLICSILFPVFVLGGYSISVYSNALTDLYLQQTNNQGVQNTEKIVNFIQIFQKDLLFLSEVPPVQGIIRAREAGGIDRQQNSSYEIWVKRLNGIFEATMKNNSAYMELRYLNEKGDEMVRVDSDGTKITATPPNQLENKSDGVFFQETSKLNSREIYTSSLQLNKERGAIATPYQPVIYYGMPIFDVMGQRKGMLMSKVSAEPVFDMIKNFHLNQTSEVILVNQDGYYLYHKDPEKQWGFDLNHNETIFKDYQSDLASKLISINQDVDGLTLNNTFFNSYGIPLNKDENSYLKLIFKTDRKQITKPVDDLKKFNVSIVLITLAIVLPFSVIQIRKLINRLKILINNISNFSLEVLTTLNQQEILLYHQSSTVNDTSNTLEDLGKFAQQTAQEAENVAKNAQQSLTLADRGDSLVKETLKGLLSVQEKVAVISQQAQRLGSQTSQIGNITNLARVVSDLAKQTNMLALNASVEAVRAGEHGQGFGVVAAEIRKLSDESRKAAENINAIVPELQGAIAATVQATQAGAKTLETGMTIAEQAAQAFSGVRQAANEVFISNQQMSFNAKKQAVSMEELVHIMVDLNQKSAESVKAISYTKQGVETLNKQAESLKTIL</sequence>
<dbReference type="InterPro" id="IPR048760">
    <property type="entry name" value="VP0354-like_sensor_dom"/>
</dbReference>
<dbReference type="PROSITE" id="PS50111">
    <property type="entry name" value="CHEMOTAXIS_TRANSDUC_2"/>
    <property type="match status" value="1"/>
</dbReference>
<dbReference type="Gene3D" id="3.30.450.20">
    <property type="entry name" value="PAS domain"/>
    <property type="match status" value="2"/>
</dbReference>
<keyword evidence="3" id="KW-0472">Membrane</keyword>
<proteinExistence type="predicted"/>
<keyword evidence="1 2" id="KW-0807">Transducer</keyword>
<evidence type="ECO:0000256" key="3">
    <source>
        <dbReference type="SAM" id="Phobius"/>
    </source>
</evidence>
<keyword evidence="3" id="KW-1133">Transmembrane helix</keyword>
<reference evidence="5" key="1">
    <citation type="submission" date="2024-07" db="EMBL/GenBank/DDBJ databases">
        <authorList>
            <person name="Kim Y.J."/>
            <person name="Jeong J.Y."/>
        </authorList>
    </citation>
    <scope>NUCLEOTIDE SEQUENCE</scope>
    <source>
        <strain evidence="5">GIHE-MW2</strain>
    </source>
</reference>
<dbReference type="Gene3D" id="1.10.287.950">
    <property type="entry name" value="Methyl-accepting chemotaxis protein"/>
    <property type="match status" value="1"/>
</dbReference>
<dbReference type="AlphaFoldDB" id="A0AAU8JGX4"/>